<proteinExistence type="predicted"/>
<evidence type="ECO:0000259" key="1">
    <source>
        <dbReference type="PROSITE" id="PS51819"/>
    </source>
</evidence>
<dbReference type="RefSeq" id="WP_184859113.1">
    <property type="nucleotide sequence ID" value="NZ_JACHLK010000006.1"/>
</dbReference>
<dbReference type="AlphaFoldDB" id="A0A7X0U9Y0"/>
<organism evidence="2 3">
    <name type="scientific">Acidovorax soli</name>
    <dbReference type="NCBI Taxonomy" id="592050"/>
    <lineage>
        <taxon>Bacteria</taxon>
        <taxon>Pseudomonadati</taxon>
        <taxon>Pseudomonadota</taxon>
        <taxon>Betaproteobacteria</taxon>
        <taxon>Burkholderiales</taxon>
        <taxon>Comamonadaceae</taxon>
        <taxon>Acidovorax</taxon>
    </lineage>
</organism>
<comment type="caution">
    <text evidence="2">The sequence shown here is derived from an EMBL/GenBank/DDBJ whole genome shotgun (WGS) entry which is preliminary data.</text>
</comment>
<dbReference type="EC" id="1.13.11.14" evidence="2"/>
<feature type="domain" description="VOC" evidence="1">
    <location>
        <begin position="6"/>
        <end position="124"/>
    </location>
</feature>
<dbReference type="EC" id="1.13.11.-" evidence="2"/>
<evidence type="ECO:0000313" key="3">
    <source>
        <dbReference type="Proteomes" id="UP000575083"/>
    </source>
</evidence>
<dbReference type="EMBL" id="JACHLK010000006">
    <property type="protein sequence ID" value="MBB6560762.1"/>
    <property type="molecule type" value="Genomic_DNA"/>
</dbReference>
<evidence type="ECO:0000313" key="2">
    <source>
        <dbReference type="EMBL" id="MBB6560762.1"/>
    </source>
</evidence>
<dbReference type="InterPro" id="IPR029068">
    <property type="entry name" value="Glyas_Bleomycin-R_OHBP_Dase"/>
</dbReference>
<dbReference type="InterPro" id="IPR037523">
    <property type="entry name" value="VOC_core"/>
</dbReference>
<gene>
    <name evidence="2" type="ORF">HNP48_003438</name>
</gene>
<keyword evidence="2" id="KW-0223">Dioxygenase</keyword>
<dbReference type="Pfam" id="PF00903">
    <property type="entry name" value="Glyoxalase"/>
    <property type="match status" value="2"/>
</dbReference>
<keyword evidence="2" id="KW-0560">Oxidoreductase</keyword>
<dbReference type="Proteomes" id="UP000575083">
    <property type="component" value="Unassembled WGS sequence"/>
</dbReference>
<protein>
    <submittedName>
        <fullName evidence="2">2,3-dihydroxy-p-cumate/2,3-dihydroxybenzoate 3,4-dioxygenase</fullName>
        <ecNumber evidence="2">1.13.11.-</ecNumber>
        <ecNumber evidence="2">1.13.11.14</ecNumber>
    </submittedName>
</protein>
<name>A0A7X0U9Y0_9BURK</name>
<feature type="domain" description="VOC" evidence="1">
    <location>
        <begin position="142"/>
        <end position="254"/>
    </location>
</feature>
<sequence>MIALKDISYVRLGTRDLDGACRYANDILGLREGQRYGPPRHGRAVGFRSDAREQTLVYFDGDPADHTTGFELSSMAELQSAAAELERLGHAVREGRPDECEQRRVQAFIGFNDPSGNAIELAVAPFHSGVRFFPTRDTGNTGFSHVGLRSTDPARDERFWTTVLSAKVSDRIGAAPLLRIDEVHHKIALFPSAYAGVQHINHQVASIDDLMRAWYLLQSRGIRVVFGPGKHPTSGAMFLYFEGPDGMVYEFSSGVRMVTDPDAPPRQFPFHPTSFCMWGSVPDIPEFR</sequence>
<dbReference type="GO" id="GO:0045133">
    <property type="term" value="F:2,3-dihydroxybenzoate 3,4-dioxygenase activity"/>
    <property type="evidence" value="ECO:0007669"/>
    <property type="project" value="UniProtKB-EC"/>
</dbReference>
<dbReference type="CDD" id="cd08361">
    <property type="entry name" value="PpCmtC_N"/>
    <property type="match status" value="1"/>
</dbReference>
<reference evidence="2 3" key="1">
    <citation type="submission" date="2020-08" db="EMBL/GenBank/DDBJ databases">
        <title>Functional genomics of gut bacteria from endangered species of beetles.</title>
        <authorList>
            <person name="Carlos-Shanley C."/>
        </authorList>
    </citation>
    <scope>NUCLEOTIDE SEQUENCE [LARGE SCALE GENOMIC DNA]</scope>
    <source>
        <strain evidence="2 3">S00198</strain>
    </source>
</reference>
<dbReference type="PROSITE" id="PS51819">
    <property type="entry name" value="VOC"/>
    <property type="match status" value="2"/>
</dbReference>
<accession>A0A7X0U9Y0</accession>
<dbReference type="InterPro" id="IPR004360">
    <property type="entry name" value="Glyas_Fos-R_dOase_dom"/>
</dbReference>
<keyword evidence="3" id="KW-1185">Reference proteome</keyword>
<dbReference type="SUPFAM" id="SSF54593">
    <property type="entry name" value="Glyoxalase/Bleomycin resistance protein/Dihydroxybiphenyl dioxygenase"/>
    <property type="match status" value="2"/>
</dbReference>
<dbReference type="Gene3D" id="3.10.180.10">
    <property type="entry name" value="2,3-Dihydroxybiphenyl 1,2-Dioxygenase, domain 1"/>
    <property type="match status" value="2"/>
</dbReference>